<name>A0A3P8C4Y7_9TREM</name>
<evidence type="ECO:0000313" key="1">
    <source>
        <dbReference type="EMBL" id="VDP33752.1"/>
    </source>
</evidence>
<gene>
    <name evidence="1" type="ORF">SMTD_LOCUS6407</name>
</gene>
<keyword evidence="2" id="KW-1185">Reference proteome</keyword>
<dbReference type="EMBL" id="UZAL01027571">
    <property type="protein sequence ID" value="VDP33752.1"/>
    <property type="molecule type" value="Genomic_DNA"/>
</dbReference>
<organism evidence="1 2">
    <name type="scientific">Schistosoma mattheei</name>
    <dbReference type="NCBI Taxonomy" id="31246"/>
    <lineage>
        <taxon>Eukaryota</taxon>
        <taxon>Metazoa</taxon>
        <taxon>Spiralia</taxon>
        <taxon>Lophotrochozoa</taxon>
        <taxon>Platyhelminthes</taxon>
        <taxon>Trematoda</taxon>
        <taxon>Digenea</taxon>
        <taxon>Strigeidida</taxon>
        <taxon>Schistosomatoidea</taxon>
        <taxon>Schistosomatidae</taxon>
        <taxon>Schistosoma</taxon>
    </lineage>
</organism>
<sequence length="49" mass="5746">MSYQFRKRQPRHEKAVSRTSLSEAIYAWPCESISRGRVDSPHPDFHVTT</sequence>
<protein>
    <submittedName>
        <fullName evidence="1">Uncharacterized protein</fullName>
    </submittedName>
</protein>
<proteinExistence type="predicted"/>
<accession>A0A3P8C4Y7</accession>
<reference evidence="1 2" key="1">
    <citation type="submission" date="2018-11" db="EMBL/GenBank/DDBJ databases">
        <authorList>
            <consortium name="Pathogen Informatics"/>
        </authorList>
    </citation>
    <scope>NUCLEOTIDE SEQUENCE [LARGE SCALE GENOMIC DNA]</scope>
    <source>
        <strain>Denwood</strain>
        <strain evidence="2">Zambia</strain>
    </source>
</reference>
<dbReference type="AlphaFoldDB" id="A0A3P8C4Y7"/>
<evidence type="ECO:0000313" key="2">
    <source>
        <dbReference type="Proteomes" id="UP000269396"/>
    </source>
</evidence>
<dbReference type="Proteomes" id="UP000269396">
    <property type="component" value="Unassembled WGS sequence"/>
</dbReference>